<evidence type="ECO:0000259" key="2">
    <source>
        <dbReference type="Pfam" id="PF00196"/>
    </source>
</evidence>
<name>A0A564GVP4_9ENTR</name>
<reference evidence="4 5" key="1">
    <citation type="submission" date="2019-07" db="EMBL/GenBank/DDBJ databases">
        <authorList>
            <person name="Brisse S."/>
            <person name="Rodrigues C."/>
            <person name="Thorpe H."/>
        </authorList>
    </citation>
    <scope>NUCLEOTIDE SEQUENCE [LARGE SCALE GENOMIC DNA]</scope>
    <source>
        <strain evidence="4">SB6422</strain>
    </source>
</reference>
<keyword evidence="6" id="KW-1185">Reference proteome</keyword>
<dbReference type="OrthoDB" id="6623657at2"/>
<proteinExistence type="predicted"/>
<dbReference type="GO" id="GO:0003677">
    <property type="term" value="F:DNA binding"/>
    <property type="evidence" value="ECO:0007669"/>
    <property type="project" value="UniProtKB-KW"/>
</dbReference>
<dbReference type="Gene3D" id="1.10.10.10">
    <property type="entry name" value="Winged helix-like DNA-binding domain superfamily/Winged helix DNA-binding domain"/>
    <property type="match status" value="1"/>
</dbReference>
<dbReference type="Proteomes" id="UP000317374">
    <property type="component" value="Unassembled WGS sequence"/>
</dbReference>
<dbReference type="EMBL" id="CABGGW010000001">
    <property type="protein sequence ID" value="VUS24049.1"/>
    <property type="molecule type" value="Genomic_DNA"/>
</dbReference>
<dbReference type="Proteomes" id="UP001075001">
    <property type="component" value="Unassembled WGS sequence"/>
</dbReference>
<dbReference type="EMBL" id="JAPQEX020000001">
    <property type="protein sequence ID" value="MDG1641614.1"/>
    <property type="molecule type" value="Genomic_DNA"/>
</dbReference>
<sequence>MDYQSGLRLCIWPQEDRYFVDGLSEIIFEIRELIYPSLETIQDDFIFINISPKFMCHFISHERQWLRQTEKKQVVLIAATRLEALANYWYFNSQVRGVVYADSLRNVRDELSRVINGRFLRSDIKKGKVTKKEMQIIGLLAQGMQPKSIARIENCSVKTVYAHQRNAEVKLYSKINRIAI</sequence>
<dbReference type="AlphaFoldDB" id="A0A564GVP4"/>
<reference evidence="3" key="2">
    <citation type="submission" date="2023-03" db="EMBL/GenBank/DDBJ databases">
        <title>identification of new KPC variant in Klebsiella huaxiensis from the Hospital Sewage Samples in China.</title>
        <authorList>
            <person name="Wu Y."/>
        </authorList>
    </citation>
    <scope>NUCLEOTIDE SEQUENCE</scope>
    <source>
        <strain evidence="3">ZR-9</strain>
    </source>
</reference>
<evidence type="ECO:0000313" key="4">
    <source>
        <dbReference type="EMBL" id="VUS24049.1"/>
    </source>
</evidence>
<gene>
    <name evidence="4" type="primary">ecpR_1</name>
    <name evidence="3" type="ORF">OXR69_006955</name>
    <name evidence="4" type="ORF">SB6422_00655</name>
</gene>
<dbReference type="RefSeq" id="WP_112214048.1">
    <property type="nucleotide sequence ID" value="NZ_CABGGQ010000045.1"/>
</dbReference>
<dbReference type="InterPro" id="IPR016032">
    <property type="entry name" value="Sig_transdc_resp-reg_C-effctor"/>
</dbReference>
<dbReference type="GO" id="GO:0006355">
    <property type="term" value="P:regulation of DNA-templated transcription"/>
    <property type="evidence" value="ECO:0007669"/>
    <property type="project" value="InterPro"/>
</dbReference>
<feature type="domain" description="HTH luxR-type" evidence="2">
    <location>
        <begin position="130"/>
        <end position="171"/>
    </location>
</feature>
<keyword evidence="1" id="KW-0238">DNA-binding</keyword>
<evidence type="ECO:0000313" key="5">
    <source>
        <dbReference type="Proteomes" id="UP000317374"/>
    </source>
</evidence>
<evidence type="ECO:0000256" key="1">
    <source>
        <dbReference type="ARBA" id="ARBA00023125"/>
    </source>
</evidence>
<dbReference type="SUPFAM" id="SSF46894">
    <property type="entry name" value="C-terminal effector domain of the bipartite response regulators"/>
    <property type="match status" value="1"/>
</dbReference>
<dbReference type="InterPro" id="IPR000792">
    <property type="entry name" value="Tscrpt_reg_LuxR_C"/>
</dbReference>
<evidence type="ECO:0000313" key="3">
    <source>
        <dbReference type="EMBL" id="MDG1641614.1"/>
    </source>
</evidence>
<organism evidence="4 5">
    <name type="scientific">Klebsiella huaxiensis</name>
    <dbReference type="NCBI Taxonomy" id="2153354"/>
    <lineage>
        <taxon>Bacteria</taxon>
        <taxon>Pseudomonadati</taxon>
        <taxon>Pseudomonadota</taxon>
        <taxon>Gammaproteobacteria</taxon>
        <taxon>Enterobacterales</taxon>
        <taxon>Enterobacteriaceae</taxon>
        <taxon>Klebsiella/Raoultella group</taxon>
        <taxon>Klebsiella</taxon>
    </lineage>
</organism>
<dbReference type="Pfam" id="PF00196">
    <property type="entry name" value="GerE"/>
    <property type="match status" value="1"/>
</dbReference>
<dbReference type="PRINTS" id="PR00038">
    <property type="entry name" value="HTHLUXR"/>
</dbReference>
<dbReference type="InterPro" id="IPR036388">
    <property type="entry name" value="WH-like_DNA-bd_sf"/>
</dbReference>
<evidence type="ECO:0000313" key="6">
    <source>
        <dbReference type="Proteomes" id="UP001075001"/>
    </source>
</evidence>
<protein>
    <submittedName>
        <fullName evidence="4">HTH-type transcriptional regulator EcpR</fullName>
    </submittedName>
    <submittedName>
        <fullName evidence="3">LuxR C-terminal-related transcriptional regulator</fullName>
    </submittedName>
</protein>
<accession>A0A564GVP4</accession>